<dbReference type="eggNOG" id="COG0654">
    <property type="taxonomic scope" value="Bacteria"/>
</dbReference>
<dbReference type="GO" id="GO:0071949">
    <property type="term" value="F:FAD binding"/>
    <property type="evidence" value="ECO:0007669"/>
    <property type="project" value="InterPro"/>
</dbReference>
<gene>
    <name evidence="2" type="ordered locus">Sros_3917</name>
</gene>
<dbReference type="STRING" id="479432.Sros_3917"/>
<accession>D2AUX2</accession>
<keyword evidence="3" id="KW-1185">Reference proteome</keyword>
<dbReference type="RefSeq" id="WP_012890577.1">
    <property type="nucleotide sequence ID" value="NC_013595.1"/>
</dbReference>
<dbReference type="PRINTS" id="PR00420">
    <property type="entry name" value="RNGMNOXGNASE"/>
</dbReference>
<dbReference type="InterPro" id="IPR036188">
    <property type="entry name" value="FAD/NAD-bd_sf"/>
</dbReference>
<dbReference type="PANTHER" id="PTHR46865:SF2">
    <property type="entry name" value="MONOOXYGENASE"/>
    <property type="match status" value="1"/>
</dbReference>
<protein>
    <submittedName>
        <fullName evidence="2">Oxidoreductase</fullName>
    </submittedName>
</protein>
<reference evidence="2 3" key="1">
    <citation type="journal article" date="2010" name="Stand. Genomic Sci.">
        <title>Complete genome sequence of Streptosporangium roseum type strain (NI 9100).</title>
        <authorList>
            <person name="Nolan M."/>
            <person name="Sikorski J."/>
            <person name="Jando M."/>
            <person name="Lucas S."/>
            <person name="Lapidus A."/>
            <person name="Glavina Del Rio T."/>
            <person name="Chen F."/>
            <person name="Tice H."/>
            <person name="Pitluck S."/>
            <person name="Cheng J.F."/>
            <person name="Chertkov O."/>
            <person name="Sims D."/>
            <person name="Meincke L."/>
            <person name="Brettin T."/>
            <person name="Han C."/>
            <person name="Detter J.C."/>
            <person name="Bruce D."/>
            <person name="Goodwin L."/>
            <person name="Land M."/>
            <person name="Hauser L."/>
            <person name="Chang Y.J."/>
            <person name="Jeffries C.D."/>
            <person name="Ivanova N."/>
            <person name="Mavromatis K."/>
            <person name="Mikhailova N."/>
            <person name="Chen A."/>
            <person name="Palaniappan K."/>
            <person name="Chain P."/>
            <person name="Rohde M."/>
            <person name="Goker M."/>
            <person name="Bristow J."/>
            <person name="Eisen J.A."/>
            <person name="Markowitz V."/>
            <person name="Hugenholtz P."/>
            <person name="Kyrpides N.C."/>
            <person name="Klenk H.P."/>
        </authorList>
    </citation>
    <scope>NUCLEOTIDE SEQUENCE [LARGE SCALE GENOMIC DNA]</scope>
    <source>
        <strain evidence="3">ATCC 12428 / DSM 43021 / JCM 3005 / NI 9100</strain>
    </source>
</reference>
<feature type="domain" description="FAD-binding" evidence="1">
    <location>
        <begin position="5"/>
        <end position="319"/>
    </location>
</feature>
<dbReference type="Gene3D" id="3.50.50.60">
    <property type="entry name" value="FAD/NAD(P)-binding domain"/>
    <property type="match status" value="1"/>
</dbReference>
<organism evidence="2 3">
    <name type="scientific">Streptosporangium roseum (strain ATCC 12428 / DSM 43021 / JCM 3005 / KCTC 9067 / NCIMB 10171 / NRRL 2505 / NI 9100)</name>
    <dbReference type="NCBI Taxonomy" id="479432"/>
    <lineage>
        <taxon>Bacteria</taxon>
        <taxon>Bacillati</taxon>
        <taxon>Actinomycetota</taxon>
        <taxon>Actinomycetes</taxon>
        <taxon>Streptosporangiales</taxon>
        <taxon>Streptosporangiaceae</taxon>
        <taxon>Streptosporangium</taxon>
    </lineage>
</organism>
<dbReference type="InterPro" id="IPR002938">
    <property type="entry name" value="FAD-bd"/>
</dbReference>
<dbReference type="Gene3D" id="3.30.9.10">
    <property type="entry name" value="D-Amino Acid Oxidase, subunit A, domain 2"/>
    <property type="match status" value="1"/>
</dbReference>
<dbReference type="AlphaFoldDB" id="D2AUX2"/>
<dbReference type="EMBL" id="CP001814">
    <property type="protein sequence ID" value="ACZ86834.1"/>
    <property type="molecule type" value="Genomic_DNA"/>
</dbReference>
<name>D2AUX2_STRRD</name>
<dbReference type="Pfam" id="PF01494">
    <property type="entry name" value="FAD_binding_3"/>
    <property type="match status" value="1"/>
</dbReference>
<sequence>MPSRTVVISGASIAGPALAFWLHRHGMHPVVVERFPHLRPGGQTVDIRGAGQNVTRLMGIEEEIRAGSTGEEGIRFLDADGRTKAAFSSAAFGGRGFVTELEILRGELSALLYERTRRNTEYIFGDEVSEVHEEPGHLRLAFKSGAERKADLLVAADGIRSRTRDLVFGDTTRIRSRGLYTAYFTIPRHPSDGNWARWYNFPGGKSVTLRPDNLGTTRALMSFLSPPHGYDRMPEEEQKELMRHTFAGHGGPVPRTLGEMRDCDDFYLEEVAQVHMPRWSRGRVAAVGDAAYCASPLSGMGTNLALVGAYILAGELGTHDDHRDAFAAYEKVLRPYVAQAQDLPPGTPRLALPRTQAGINVLHAVLRAATTPPVSKVVRRFLVPAAYDFELPAYPTR</sequence>
<evidence type="ECO:0000313" key="3">
    <source>
        <dbReference type="Proteomes" id="UP000002029"/>
    </source>
</evidence>
<dbReference type="Proteomes" id="UP000002029">
    <property type="component" value="Chromosome"/>
</dbReference>
<dbReference type="InterPro" id="IPR051704">
    <property type="entry name" value="FAD_aromatic-hydroxylase"/>
</dbReference>
<evidence type="ECO:0000313" key="2">
    <source>
        <dbReference type="EMBL" id="ACZ86834.1"/>
    </source>
</evidence>
<dbReference type="PANTHER" id="PTHR46865">
    <property type="entry name" value="OXIDOREDUCTASE-RELATED"/>
    <property type="match status" value="1"/>
</dbReference>
<evidence type="ECO:0000259" key="1">
    <source>
        <dbReference type="Pfam" id="PF01494"/>
    </source>
</evidence>
<proteinExistence type="predicted"/>
<dbReference type="KEGG" id="sro:Sros_3917"/>
<dbReference type="SUPFAM" id="SSF51905">
    <property type="entry name" value="FAD/NAD(P)-binding domain"/>
    <property type="match status" value="1"/>
</dbReference>
<dbReference type="HOGENOM" id="CLU_009665_1_0_11"/>
<dbReference type="OrthoDB" id="3356051at2"/>